<organism evidence="7 8">
    <name type="scientific">Vineibacter terrae</name>
    <dbReference type="NCBI Taxonomy" id="2586908"/>
    <lineage>
        <taxon>Bacteria</taxon>
        <taxon>Pseudomonadati</taxon>
        <taxon>Pseudomonadota</taxon>
        <taxon>Alphaproteobacteria</taxon>
        <taxon>Hyphomicrobiales</taxon>
        <taxon>Vineibacter</taxon>
    </lineage>
</organism>
<sequence length="446" mass="47320">MSALLKQRIGSGLTVAAKAAGVRIFDSQGRDYIDGSGGAMTVSIGHGVSTVLAAIQRQAEAVCFTYRTQFTTEPAEQLASELTALAPEGINAAFFVNSGSEATELAMRAAIQYWREVGQPGKTRILGRQISYHGMTMGALSMSGHPARRKDYGDLLHPFAVGPVADNWGRTAGERPNELESSDAWDKAIAQAGADTVAALIVEPVIGAAGGALVPPIGHLRMLRNVFDRNGILLITDEVITGIGRTGTWFASEHDGVVPDLIAVGKGMTSGYTPMGAVLFHDRIVEAMRQGSGMAPFGHTFSGNPLSAAASLAVLRYIRDNDVLANVKARAAQLQAGLHDLQRRYTALQWVRGRGLLWGFDLRKPDPAATASTGALFAADCFAEGLIVYPAGIAPRDHAAIVSPPLTITANDMNDLLRRLEAGLRRFTARAIPSDTRMPPTAATSH</sequence>
<dbReference type="PROSITE" id="PS00600">
    <property type="entry name" value="AA_TRANSFER_CLASS_3"/>
    <property type="match status" value="1"/>
</dbReference>
<dbReference type="GO" id="GO:0008483">
    <property type="term" value="F:transaminase activity"/>
    <property type="evidence" value="ECO:0007669"/>
    <property type="project" value="UniProtKB-KW"/>
</dbReference>
<dbReference type="Gene3D" id="3.40.640.10">
    <property type="entry name" value="Type I PLP-dependent aspartate aminotransferase-like (Major domain)"/>
    <property type="match status" value="1"/>
</dbReference>
<dbReference type="PANTHER" id="PTHR43094">
    <property type="entry name" value="AMINOTRANSFERASE"/>
    <property type="match status" value="1"/>
</dbReference>
<evidence type="ECO:0000256" key="6">
    <source>
        <dbReference type="RuleBase" id="RU003560"/>
    </source>
</evidence>
<accession>A0A5C8PB11</accession>
<dbReference type="Pfam" id="PF00202">
    <property type="entry name" value="Aminotran_3"/>
    <property type="match status" value="1"/>
</dbReference>
<dbReference type="OrthoDB" id="9801834at2"/>
<dbReference type="InterPro" id="IPR015421">
    <property type="entry name" value="PyrdxlP-dep_Trfase_major"/>
</dbReference>
<evidence type="ECO:0000256" key="4">
    <source>
        <dbReference type="ARBA" id="ARBA00022576"/>
    </source>
</evidence>
<comment type="cofactor">
    <cofactor evidence="1">
        <name>pyridoxal 5'-phosphate</name>
        <dbReference type="ChEBI" id="CHEBI:597326"/>
    </cofactor>
</comment>
<dbReference type="PANTHER" id="PTHR43094:SF1">
    <property type="entry name" value="AMINOTRANSFERASE CLASS-III"/>
    <property type="match status" value="1"/>
</dbReference>
<keyword evidence="4 7" id="KW-0032">Aminotransferase</keyword>
<evidence type="ECO:0000256" key="5">
    <source>
        <dbReference type="ARBA" id="ARBA00022898"/>
    </source>
</evidence>
<keyword evidence="3" id="KW-0055">Arginine biosynthesis</keyword>
<name>A0A5C8PB11_9HYPH</name>
<gene>
    <name evidence="7" type="ORF">FHP25_34525</name>
</gene>
<dbReference type="PIRSF" id="PIRSF000521">
    <property type="entry name" value="Transaminase_4ab_Lys_Orn"/>
    <property type="match status" value="1"/>
</dbReference>
<dbReference type="GO" id="GO:0030170">
    <property type="term" value="F:pyridoxal phosphate binding"/>
    <property type="evidence" value="ECO:0007669"/>
    <property type="project" value="InterPro"/>
</dbReference>
<dbReference type="SUPFAM" id="SSF53383">
    <property type="entry name" value="PLP-dependent transferases"/>
    <property type="match status" value="1"/>
</dbReference>
<comment type="caution">
    <text evidence="7">The sequence shown here is derived from an EMBL/GenBank/DDBJ whole genome shotgun (WGS) entry which is preliminary data.</text>
</comment>
<keyword evidence="5 6" id="KW-0663">Pyridoxal phosphate</keyword>
<dbReference type="InterPro" id="IPR005814">
    <property type="entry name" value="Aminotrans_3"/>
</dbReference>
<dbReference type="CDD" id="cd00610">
    <property type="entry name" value="OAT_like"/>
    <property type="match status" value="1"/>
</dbReference>
<dbReference type="AlphaFoldDB" id="A0A5C8PB11"/>
<evidence type="ECO:0000313" key="8">
    <source>
        <dbReference type="Proteomes" id="UP000321638"/>
    </source>
</evidence>
<dbReference type="EMBL" id="VDUZ01000059">
    <property type="protein sequence ID" value="TXL70442.1"/>
    <property type="molecule type" value="Genomic_DNA"/>
</dbReference>
<dbReference type="Gene3D" id="3.90.1150.10">
    <property type="entry name" value="Aspartate Aminotransferase, domain 1"/>
    <property type="match status" value="1"/>
</dbReference>
<protein>
    <submittedName>
        <fullName evidence="7">Aminotransferase class III-fold pyridoxal phosphate-dependent enzyme</fullName>
    </submittedName>
</protein>
<dbReference type="Proteomes" id="UP000321638">
    <property type="component" value="Unassembled WGS sequence"/>
</dbReference>
<keyword evidence="3" id="KW-0028">Amino-acid biosynthesis</keyword>
<evidence type="ECO:0000256" key="3">
    <source>
        <dbReference type="ARBA" id="ARBA00022571"/>
    </source>
</evidence>
<dbReference type="FunFam" id="3.40.640.10:FF:000004">
    <property type="entry name" value="Acetylornithine aminotransferase"/>
    <property type="match status" value="1"/>
</dbReference>
<keyword evidence="7" id="KW-0808">Transferase</keyword>
<proteinExistence type="inferred from homology"/>
<reference evidence="7 8" key="1">
    <citation type="submission" date="2019-06" db="EMBL/GenBank/DDBJ databases">
        <title>New taxonomy in bacterial strain CC-CFT640, isolated from vineyard.</title>
        <authorList>
            <person name="Lin S.-Y."/>
            <person name="Tsai C.-F."/>
            <person name="Young C.-C."/>
        </authorList>
    </citation>
    <scope>NUCLEOTIDE SEQUENCE [LARGE SCALE GENOMIC DNA]</scope>
    <source>
        <strain evidence="7 8">CC-CFT640</strain>
    </source>
</reference>
<dbReference type="GO" id="GO:0006526">
    <property type="term" value="P:L-arginine biosynthetic process"/>
    <property type="evidence" value="ECO:0007669"/>
    <property type="project" value="UniProtKB-KW"/>
</dbReference>
<evidence type="ECO:0000313" key="7">
    <source>
        <dbReference type="EMBL" id="TXL70442.1"/>
    </source>
</evidence>
<dbReference type="InterPro" id="IPR015422">
    <property type="entry name" value="PyrdxlP-dep_Trfase_small"/>
</dbReference>
<dbReference type="InterPro" id="IPR049704">
    <property type="entry name" value="Aminotrans_3_PPA_site"/>
</dbReference>
<comment type="similarity">
    <text evidence="2 6">Belongs to the class-III pyridoxal-phosphate-dependent aminotransferase family.</text>
</comment>
<dbReference type="RefSeq" id="WP_147851559.1">
    <property type="nucleotide sequence ID" value="NZ_VDUZ01000059.1"/>
</dbReference>
<evidence type="ECO:0000256" key="1">
    <source>
        <dbReference type="ARBA" id="ARBA00001933"/>
    </source>
</evidence>
<keyword evidence="8" id="KW-1185">Reference proteome</keyword>
<dbReference type="InterPro" id="IPR015424">
    <property type="entry name" value="PyrdxlP-dep_Trfase"/>
</dbReference>
<evidence type="ECO:0000256" key="2">
    <source>
        <dbReference type="ARBA" id="ARBA00008954"/>
    </source>
</evidence>